<keyword evidence="13" id="KW-1185">Reference proteome</keyword>
<dbReference type="PANTHER" id="PTHR32182:SF0">
    <property type="entry name" value="DNA REPLICATION AND REPAIR PROTEIN RECF"/>
    <property type="match status" value="1"/>
</dbReference>
<dbReference type="SUPFAM" id="SSF52540">
    <property type="entry name" value="P-loop containing nucleoside triphosphate hydrolases"/>
    <property type="match status" value="1"/>
</dbReference>
<dbReference type="GO" id="GO:0003697">
    <property type="term" value="F:single-stranded DNA binding"/>
    <property type="evidence" value="ECO:0007669"/>
    <property type="project" value="UniProtKB-UniRule"/>
</dbReference>
<keyword evidence="8 9" id="KW-0238">DNA-binding</keyword>
<evidence type="ECO:0000256" key="10">
    <source>
        <dbReference type="RuleBase" id="RU000578"/>
    </source>
</evidence>
<protein>
    <recommendedName>
        <fullName evidence="3 9">DNA replication and repair protein RecF</fullName>
    </recommendedName>
</protein>
<dbReference type="OrthoDB" id="9803889at2"/>
<dbReference type="NCBIfam" id="TIGR00611">
    <property type="entry name" value="recf"/>
    <property type="match status" value="1"/>
</dbReference>
<keyword evidence="7 9" id="KW-0067">ATP-binding</keyword>
<evidence type="ECO:0000256" key="1">
    <source>
        <dbReference type="ARBA" id="ARBA00004496"/>
    </source>
</evidence>
<dbReference type="InterPro" id="IPR003395">
    <property type="entry name" value="RecF/RecN/SMC_N"/>
</dbReference>
<dbReference type="Proteomes" id="UP000516370">
    <property type="component" value="Chromosome"/>
</dbReference>
<dbReference type="PANTHER" id="PTHR32182">
    <property type="entry name" value="DNA REPLICATION AND REPAIR PROTEIN RECF"/>
    <property type="match status" value="1"/>
</dbReference>
<dbReference type="GO" id="GO:0009432">
    <property type="term" value="P:SOS response"/>
    <property type="evidence" value="ECO:0007669"/>
    <property type="project" value="UniProtKB-UniRule"/>
</dbReference>
<comment type="similarity">
    <text evidence="2 9 10">Belongs to the RecF family.</text>
</comment>
<keyword evidence="4 9" id="KW-0963">Cytoplasm</keyword>
<dbReference type="PROSITE" id="PS00618">
    <property type="entry name" value="RECF_2"/>
    <property type="match status" value="1"/>
</dbReference>
<dbReference type="GO" id="GO:0006302">
    <property type="term" value="P:double-strand break repair"/>
    <property type="evidence" value="ECO:0007669"/>
    <property type="project" value="TreeGrafter"/>
</dbReference>
<dbReference type="Pfam" id="PF02463">
    <property type="entry name" value="SMC_N"/>
    <property type="match status" value="1"/>
</dbReference>
<keyword evidence="6 9" id="KW-0547">Nucleotide-binding</keyword>
<proteinExistence type="inferred from homology"/>
<name>A0A7H1J6H3_9GAMM</name>
<dbReference type="GO" id="GO:0006260">
    <property type="term" value="P:DNA replication"/>
    <property type="evidence" value="ECO:0007669"/>
    <property type="project" value="UniProtKB-UniRule"/>
</dbReference>
<gene>
    <name evidence="9 12" type="primary">recF</name>
    <name evidence="12" type="ORF">IBG28_00015</name>
</gene>
<organism evidence="12 13">
    <name type="scientific">Marinomonas arctica</name>
    <dbReference type="NCBI Taxonomy" id="383750"/>
    <lineage>
        <taxon>Bacteria</taxon>
        <taxon>Pseudomonadati</taxon>
        <taxon>Pseudomonadota</taxon>
        <taxon>Gammaproteobacteria</taxon>
        <taxon>Oceanospirillales</taxon>
        <taxon>Oceanospirillaceae</taxon>
        <taxon>Marinomonas</taxon>
    </lineage>
</organism>
<evidence type="ECO:0000256" key="5">
    <source>
        <dbReference type="ARBA" id="ARBA00022705"/>
    </source>
</evidence>
<evidence type="ECO:0000313" key="12">
    <source>
        <dbReference type="EMBL" id="QNT06089.1"/>
    </source>
</evidence>
<dbReference type="GO" id="GO:0000731">
    <property type="term" value="P:DNA synthesis involved in DNA repair"/>
    <property type="evidence" value="ECO:0007669"/>
    <property type="project" value="TreeGrafter"/>
</dbReference>
<evidence type="ECO:0000256" key="7">
    <source>
        <dbReference type="ARBA" id="ARBA00022840"/>
    </source>
</evidence>
<evidence type="ECO:0000256" key="2">
    <source>
        <dbReference type="ARBA" id="ARBA00008016"/>
    </source>
</evidence>
<dbReference type="PROSITE" id="PS00617">
    <property type="entry name" value="RECF_1"/>
    <property type="match status" value="1"/>
</dbReference>
<dbReference type="EMBL" id="CP061081">
    <property type="protein sequence ID" value="QNT06089.1"/>
    <property type="molecule type" value="Genomic_DNA"/>
</dbReference>
<reference evidence="12 13" key="1">
    <citation type="submission" date="2020-09" db="EMBL/GenBank/DDBJ databases">
        <title>Complete genome sequence of an Arctic sea ice bacterium Marinomonas arctica BSI20414.</title>
        <authorList>
            <person name="Liao L."/>
            <person name="Chen B."/>
        </authorList>
    </citation>
    <scope>NUCLEOTIDE SEQUENCE [LARGE SCALE GENOMIC DNA]</scope>
    <source>
        <strain evidence="12 13">BSI20414</strain>
    </source>
</reference>
<comment type="subcellular location">
    <subcellularLocation>
        <location evidence="1 9 10">Cytoplasm</location>
    </subcellularLocation>
</comment>
<dbReference type="HAMAP" id="MF_00365">
    <property type="entry name" value="RecF"/>
    <property type="match status" value="1"/>
</dbReference>
<evidence type="ECO:0000256" key="4">
    <source>
        <dbReference type="ARBA" id="ARBA00022490"/>
    </source>
</evidence>
<dbReference type="InterPro" id="IPR001238">
    <property type="entry name" value="DNA-binding_RecF"/>
</dbReference>
<evidence type="ECO:0000256" key="8">
    <source>
        <dbReference type="ARBA" id="ARBA00023125"/>
    </source>
</evidence>
<evidence type="ECO:0000256" key="3">
    <source>
        <dbReference type="ARBA" id="ARBA00020170"/>
    </source>
</evidence>
<keyword evidence="9 10" id="KW-0227">DNA damage</keyword>
<feature type="binding site" evidence="9">
    <location>
        <begin position="30"/>
        <end position="37"/>
    </location>
    <ligand>
        <name>ATP</name>
        <dbReference type="ChEBI" id="CHEBI:30616"/>
    </ligand>
</feature>
<evidence type="ECO:0000259" key="11">
    <source>
        <dbReference type="Pfam" id="PF02463"/>
    </source>
</evidence>
<dbReference type="GO" id="GO:0005737">
    <property type="term" value="C:cytoplasm"/>
    <property type="evidence" value="ECO:0007669"/>
    <property type="project" value="UniProtKB-SubCell"/>
</dbReference>
<feature type="domain" description="RecF/RecN/SMC N-terminal" evidence="11">
    <location>
        <begin position="3"/>
        <end position="338"/>
    </location>
</feature>
<dbReference type="Gene3D" id="1.20.1050.90">
    <property type="entry name" value="RecF/RecN/SMC, N-terminal domain"/>
    <property type="match status" value="1"/>
</dbReference>
<dbReference type="InterPro" id="IPR018078">
    <property type="entry name" value="DNA-binding_RecF_CS"/>
</dbReference>
<evidence type="ECO:0000256" key="9">
    <source>
        <dbReference type="HAMAP-Rule" id="MF_00365"/>
    </source>
</evidence>
<keyword evidence="5 9" id="KW-0235">DNA replication</keyword>
<keyword evidence="9 10" id="KW-0742">SOS response</keyword>
<dbReference type="Gene3D" id="3.40.50.300">
    <property type="entry name" value="P-loop containing nucleotide triphosphate hydrolases"/>
    <property type="match status" value="1"/>
</dbReference>
<dbReference type="KEGG" id="mard:IBG28_00015"/>
<accession>A0A7H1J6H3</accession>
<dbReference type="AlphaFoldDB" id="A0A7H1J6H3"/>
<sequence length="371" mass="42083">MPLVRLDISHVRNLSSVRFEPSPQVNVIVGKNGSGKTSVLEAIHLLSFGRSFRSHKHKTYIQHENEACIVFAQLHQTQGSPIRVGLQRYRDGQIDVRIQGQRAQSVVELAERLPVQLINPDAFRLLEGSPSIRRQFIDWGVFHFDKDFIQAWRGWQKALKQRNTLLRRGKIPLSLLAAFDQELIRLGEQVNQSRKAYVEKLTPHFVKVLSLLTTELSVSLQFFQGWDAQKSLQMAVEAGRERDIELGYTHTGPQRADLRVKTATGDALDTLSRGQQKLVVSALKIAQGQLLIDMGRPLVFLVDDLPAELDANHRQKLCQLLESLNSQIFITSVEPDTTDFTWADTTDVRQFSMNNGELSLIEQRFAGELNE</sequence>
<dbReference type="GO" id="GO:0005524">
    <property type="term" value="F:ATP binding"/>
    <property type="evidence" value="ECO:0007669"/>
    <property type="project" value="UniProtKB-UniRule"/>
</dbReference>
<comment type="function">
    <text evidence="9 10">The RecF protein is involved in DNA metabolism; it is required for DNA replication and normal SOS inducibility. RecF binds preferentially to single-stranded, linear DNA. It also seems to bind ATP.</text>
</comment>
<keyword evidence="9 10" id="KW-0234">DNA repair</keyword>
<evidence type="ECO:0000313" key="13">
    <source>
        <dbReference type="Proteomes" id="UP000516370"/>
    </source>
</evidence>
<dbReference type="InterPro" id="IPR027417">
    <property type="entry name" value="P-loop_NTPase"/>
</dbReference>
<evidence type="ECO:0000256" key="6">
    <source>
        <dbReference type="ARBA" id="ARBA00022741"/>
    </source>
</evidence>
<dbReference type="InterPro" id="IPR042174">
    <property type="entry name" value="RecF_2"/>
</dbReference>